<dbReference type="Pfam" id="PF10026">
    <property type="entry name" value="DUF2268"/>
    <property type="match status" value="1"/>
</dbReference>
<comment type="caution">
    <text evidence="2">The sequence shown here is derived from an EMBL/GenBank/DDBJ whole genome shotgun (WGS) entry which is preliminary data.</text>
</comment>
<name>A0A9C7LCW1_9BACI</name>
<sequence length="266" mass="30747">MNRNLLIIVVIIVSLLSGCVEEKSTETIKQTKTENDSKESDNIKGYEIKNATLVQFKVAEQEFEIVPVFEPHLEYVQKLRENPDANHSELYISTVIEPFRKEAYSEDRGLWLKDMLTGAINIEKLNESIILLDENYEHISNLIKESIEKSAKLLPSGKKTIYLFPFNPDQSLSISTMNGVAGFATEQLIVLQIAPQKYKEELIPYTMAHEYYHTVYFEKYKTQQRDLIDYVLSEGRADSFANLIYPNMNIPWIAEVPQEDVKTIWN</sequence>
<gene>
    <name evidence="2" type="ORF">NEOCIP111885_04293</name>
</gene>
<dbReference type="InterPro" id="IPR018728">
    <property type="entry name" value="DUF2268"/>
</dbReference>
<proteinExistence type="predicted"/>
<keyword evidence="3" id="KW-1185">Reference proteome</keyword>
<evidence type="ECO:0000313" key="2">
    <source>
        <dbReference type="EMBL" id="CAG9610518.1"/>
    </source>
</evidence>
<organism evidence="2 3">
    <name type="scientific">Pseudoneobacillus rhizosphaerae</name>
    <dbReference type="NCBI Taxonomy" id="2880968"/>
    <lineage>
        <taxon>Bacteria</taxon>
        <taxon>Bacillati</taxon>
        <taxon>Bacillota</taxon>
        <taxon>Bacilli</taxon>
        <taxon>Bacillales</taxon>
        <taxon>Bacillaceae</taxon>
        <taxon>Pseudoneobacillus</taxon>
    </lineage>
</organism>
<dbReference type="Proteomes" id="UP000789845">
    <property type="component" value="Unassembled WGS sequence"/>
</dbReference>
<evidence type="ECO:0000259" key="1">
    <source>
        <dbReference type="Pfam" id="PF10026"/>
    </source>
</evidence>
<feature type="domain" description="DUF2268" evidence="1">
    <location>
        <begin position="140"/>
        <end position="266"/>
    </location>
</feature>
<evidence type="ECO:0000313" key="3">
    <source>
        <dbReference type="Proteomes" id="UP000789845"/>
    </source>
</evidence>
<reference evidence="2" key="1">
    <citation type="submission" date="2021-10" db="EMBL/GenBank/DDBJ databases">
        <authorList>
            <person name="Criscuolo A."/>
        </authorList>
    </citation>
    <scope>NUCLEOTIDE SEQUENCE</scope>
    <source>
        <strain evidence="2">CIP111885</strain>
    </source>
</reference>
<protein>
    <submittedName>
        <fullName evidence="2">IS1595 family transposase ISSpps1</fullName>
    </submittedName>
</protein>
<dbReference type="AlphaFoldDB" id="A0A9C7LCW1"/>
<accession>A0A9C7LCW1</accession>
<dbReference type="PROSITE" id="PS51257">
    <property type="entry name" value="PROKAR_LIPOPROTEIN"/>
    <property type="match status" value="1"/>
</dbReference>
<dbReference type="EMBL" id="CAKJTG010000039">
    <property type="protein sequence ID" value="CAG9610518.1"/>
    <property type="molecule type" value="Genomic_DNA"/>
</dbReference>